<feature type="transmembrane region" description="Helical" evidence="8">
    <location>
        <begin position="205"/>
        <end position="229"/>
    </location>
</feature>
<reference evidence="10 11" key="1">
    <citation type="journal article" date="2018" name="Sci. Rep.">
        <title>Comparative analysis of the Pocillopora damicornis genome highlights role of immune system in coral evolution.</title>
        <authorList>
            <person name="Cunning R."/>
            <person name="Bay R.A."/>
            <person name="Gillette P."/>
            <person name="Baker A.C."/>
            <person name="Traylor-Knowles N."/>
        </authorList>
    </citation>
    <scope>NUCLEOTIDE SEQUENCE [LARGE SCALE GENOMIC DNA]</scope>
    <source>
        <strain evidence="10">RSMAS</strain>
        <tissue evidence="10">Whole animal</tissue>
    </source>
</reference>
<dbReference type="GO" id="GO:0016020">
    <property type="term" value="C:membrane"/>
    <property type="evidence" value="ECO:0007669"/>
    <property type="project" value="UniProtKB-SubCell"/>
</dbReference>
<dbReference type="GO" id="GO:0004930">
    <property type="term" value="F:G protein-coupled receptor activity"/>
    <property type="evidence" value="ECO:0007669"/>
    <property type="project" value="UniProtKB-KW"/>
</dbReference>
<comment type="subcellular location">
    <subcellularLocation>
        <location evidence="1">Membrane</location>
        <topology evidence="1">Multi-pass membrane protein</topology>
    </subcellularLocation>
</comment>
<keyword evidence="3 8" id="KW-1133">Transmembrane helix</keyword>
<dbReference type="InterPro" id="IPR000276">
    <property type="entry name" value="GPCR_Rhodpsn"/>
</dbReference>
<dbReference type="PROSITE" id="PS50262">
    <property type="entry name" value="G_PROTEIN_RECEP_F1_2"/>
    <property type="match status" value="1"/>
</dbReference>
<keyword evidence="11" id="KW-1185">Reference proteome</keyword>
<dbReference type="Pfam" id="PF00001">
    <property type="entry name" value="7tm_1"/>
    <property type="match status" value="1"/>
</dbReference>
<dbReference type="AlphaFoldDB" id="A0A3M6TS10"/>
<keyword evidence="4" id="KW-0297">G-protein coupled receptor</keyword>
<dbReference type="PANTHER" id="PTHR24243:SF208">
    <property type="entry name" value="PYROKININ-1 RECEPTOR"/>
    <property type="match status" value="1"/>
</dbReference>
<evidence type="ECO:0000256" key="5">
    <source>
        <dbReference type="ARBA" id="ARBA00023136"/>
    </source>
</evidence>
<keyword evidence="6" id="KW-0675">Receptor</keyword>
<protein>
    <recommendedName>
        <fullName evidence="9">G-protein coupled receptors family 1 profile domain-containing protein</fullName>
    </recommendedName>
</protein>
<comment type="caution">
    <text evidence="10">The sequence shown here is derived from an EMBL/GenBank/DDBJ whole genome shotgun (WGS) entry which is preliminary data.</text>
</comment>
<evidence type="ECO:0000256" key="2">
    <source>
        <dbReference type="ARBA" id="ARBA00022692"/>
    </source>
</evidence>
<feature type="transmembrane region" description="Helical" evidence="8">
    <location>
        <begin position="316"/>
        <end position="338"/>
    </location>
</feature>
<dbReference type="STRING" id="46731.A0A3M6TS10"/>
<gene>
    <name evidence="10" type="ORF">pdam_00002493</name>
</gene>
<feature type="transmembrane region" description="Helical" evidence="8">
    <location>
        <begin position="279"/>
        <end position="304"/>
    </location>
</feature>
<evidence type="ECO:0000256" key="1">
    <source>
        <dbReference type="ARBA" id="ARBA00004141"/>
    </source>
</evidence>
<evidence type="ECO:0000256" key="3">
    <source>
        <dbReference type="ARBA" id="ARBA00022989"/>
    </source>
</evidence>
<feature type="transmembrane region" description="Helical" evidence="8">
    <location>
        <begin position="36"/>
        <end position="58"/>
    </location>
</feature>
<name>A0A3M6TS10_POCDA</name>
<dbReference type="OMA" id="NIAYQAH"/>
<dbReference type="CDD" id="cd00637">
    <property type="entry name" value="7tm_classA_rhodopsin-like"/>
    <property type="match status" value="1"/>
</dbReference>
<dbReference type="Proteomes" id="UP000275408">
    <property type="component" value="Unassembled WGS sequence"/>
</dbReference>
<evidence type="ECO:0000256" key="7">
    <source>
        <dbReference type="ARBA" id="ARBA00023224"/>
    </source>
</evidence>
<proteinExistence type="predicted"/>
<evidence type="ECO:0000256" key="8">
    <source>
        <dbReference type="SAM" id="Phobius"/>
    </source>
</evidence>
<evidence type="ECO:0000256" key="4">
    <source>
        <dbReference type="ARBA" id="ARBA00023040"/>
    </source>
</evidence>
<dbReference type="SUPFAM" id="SSF81321">
    <property type="entry name" value="Family A G protein-coupled receptor-like"/>
    <property type="match status" value="1"/>
</dbReference>
<accession>A0A3M6TS10</accession>
<feature type="transmembrane region" description="Helical" evidence="8">
    <location>
        <begin position="155"/>
        <end position="176"/>
    </location>
</feature>
<dbReference type="Gene3D" id="1.20.1070.10">
    <property type="entry name" value="Rhodopsin 7-helix transmembrane proteins"/>
    <property type="match status" value="1"/>
</dbReference>
<evidence type="ECO:0000313" key="11">
    <source>
        <dbReference type="Proteomes" id="UP000275408"/>
    </source>
</evidence>
<feature type="transmembrane region" description="Helical" evidence="8">
    <location>
        <begin position="109"/>
        <end position="130"/>
    </location>
</feature>
<organism evidence="10 11">
    <name type="scientific">Pocillopora damicornis</name>
    <name type="common">Cauliflower coral</name>
    <name type="synonym">Millepora damicornis</name>
    <dbReference type="NCBI Taxonomy" id="46731"/>
    <lineage>
        <taxon>Eukaryota</taxon>
        <taxon>Metazoa</taxon>
        <taxon>Cnidaria</taxon>
        <taxon>Anthozoa</taxon>
        <taxon>Hexacorallia</taxon>
        <taxon>Scleractinia</taxon>
        <taxon>Astrocoeniina</taxon>
        <taxon>Pocilloporidae</taxon>
        <taxon>Pocillopora</taxon>
    </lineage>
</organism>
<dbReference type="EMBL" id="RCHS01003049">
    <property type="protein sequence ID" value="RMX44182.1"/>
    <property type="molecule type" value="Genomic_DNA"/>
</dbReference>
<feature type="domain" description="G-protein coupled receptors family 1 profile" evidence="9">
    <location>
        <begin position="49"/>
        <end position="335"/>
    </location>
</feature>
<dbReference type="PRINTS" id="PR00237">
    <property type="entry name" value="GPCRRHODOPSN"/>
</dbReference>
<sequence length="355" mass="40216">MANNTVSYNCTGPISSPLYGTKSDPAESLPVEVVKLTLYATCASFGVIGNILVTIILNRIKVKETRVMDFYMINLAIADLGTLLLALPFTATRERLPNDWPFGKIVCLYFLPVVEIFHGSSVWFITAAGIERYQKIGRPSKVNPRLRASLKKAKMVAACIWMASFFLFSFPLYFVVRYRETSNDGTIWCGAEWPLWGKGFVLPQVYNMLIVLLSYIIPLIVILGTFLAVSRTLDESSKFIKVMKQGKENITLVMNLCDKDDCSPRHSLRVAQNKRAKAILTPVVVVFSVFMLPLAMFRLCIVFWPPIIEQTFYENLLFVVSVGVIINSSANPLIYSVVKKDFRRELKRIFQYSRT</sequence>
<dbReference type="InterPro" id="IPR017452">
    <property type="entry name" value="GPCR_Rhodpsn_7TM"/>
</dbReference>
<keyword evidence="7" id="KW-0807">Transducer</keyword>
<dbReference type="PANTHER" id="PTHR24243">
    <property type="entry name" value="G-PROTEIN COUPLED RECEPTOR"/>
    <property type="match status" value="1"/>
</dbReference>
<evidence type="ECO:0000313" key="10">
    <source>
        <dbReference type="EMBL" id="RMX44182.1"/>
    </source>
</evidence>
<dbReference type="OrthoDB" id="8935849at2759"/>
<feature type="transmembrane region" description="Helical" evidence="8">
    <location>
        <begin position="70"/>
        <end position="89"/>
    </location>
</feature>
<keyword evidence="2 8" id="KW-0812">Transmembrane</keyword>
<keyword evidence="5 8" id="KW-0472">Membrane</keyword>
<evidence type="ECO:0000256" key="6">
    <source>
        <dbReference type="ARBA" id="ARBA00023170"/>
    </source>
</evidence>
<evidence type="ECO:0000259" key="9">
    <source>
        <dbReference type="PROSITE" id="PS50262"/>
    </source>
</evidence>